<dbReference type="AlphaFoldDB" id="F0ZKC9"/>
<dbReference type="Proteomes" id="UP000001064">
    <property type="component" value="Unassembled WGS sequence"/>
</dbReference>
<name>F0ZKC9_DICPU</name>
<dbReference type="RefSeq" id="XP_003287871.1">
    <property type="nucleotide sequence ID" value="XM_003287823.1"/>
</dbReference>
<evidence type="ECO:0000256" key="4">
    <source>
        <dbReference type="ARBA" id="ARBA00023136"/>
    </source>
</evidence>
<feature type="transmembrane region" description="Helical" evidence="5">
    <location>
        <begin position="161"/>
        <end position="177"/>
    </location>
</feature>
<feature type="transmembrane region" description="Helical" evidence="5">
    <location>
        <begin position="135"/>
        <end position="155"/>
    </location>
</feature>
<dbReference type="KEGG" id="dpp:DICPUDRAFT_33197"/>
<evidence type="ECO:0000256" key="1">
    <source>
        <dbReference type="ARBA" id="ARBA00004141"/>
    </source>
</evidence>
<dbReference type="OMA" id="VVYFQSN"/>
<dbReference type="GO" id="GO:0016020">
    <property type="term" value="C:membrane"/>
    <property type="evidence" value="ECO:0007669"/>
    <property type="project" value="UniProtKB-SubCell"/>
</dbReference>
<accession>F0ZKC9</accession>
<evidence type="ECO:0000256" key="2">
    <source>
        <dbReference type="ARBA" id="ARBA00022692"/>
    </source>
</evidence>
<organism evidence="7 8">
    <name type="scientific">Dictyostelium purpureum</name>
    <name type="common">Slime mold</name>
    <dbReference type="NCBI Taxonomy" id="5786"/>
    <lineage>
        <taxon>Eukaryota</taxon>
        <taxon>Amoebozoa</taxon>
        <taxon>Evosea</taxon>
        <taxon>Eumycetozoa</taxon>
        <taxon>Dictyostelia</taxon>
        <taxon>Dictyosteliales</taxon>
        <taxon>Dictyosteliaceae</taxon>
        <taxon>Dictyostelium</taxon>
    </lineage>
</organism>
<dbReference type="GO" id="GO:0005794">
    <property type="term" value="C:Golgi apparatus"/>
    <property type="evidence" value="ECO:0000318"/>
    <property type="project" value="GO_Central"/>
</dbReference>
<keyword evidence="3 5" id="KW-1133">Transmembrane helix</keyword>
<dbReference type="VEuPathDB" id="AmoebaDB:DICPUDRAFT_33197"/>
<dbReference type="FunCoup" id="F0ZKC9">
    <property type="interactions" value="127"/>
</dbReference>
<keyword evidence="2 5" id="KW-0812">Transmembrane</keyword>
<reference evidence="8" key="1">
    <citation type="journal article" date="2011" name="Genome Biol.">
        <title>Comparative genomics of the social amoebae Dictyostelium discoideum and Dictyostelium purpureum.</title>
        <authorList>
            <consortium name="US DOE Joint Genome Institute (JGI-PGF)"/>
            <person name="Sucgang R."/>
            <person name="Kuo A."/>
            <person name="Tian X."/>
            <person name="Salerno W."/>
            <person name="Parikh A."/>
            <person name="Feasley C.L."/>
            <person name="Dalin E."/>
            <person name="Tu H."/>
            <person name="Huang E."/>
            <person name="Barry K."/>
            <person name="Lindquist E."/>
            <person name="Shapiro H."/>
            <person name="Bruce D."/>
            <person name="Schmutz J."/>
            <person name="Salamov A."/>
            <person name="Fey P."/>
            <person name="Gaudet P."/>
            <person name="Anjard C."/>
            <person name="Babu M.M."/>
            <person name="Basu S."/>
            <person name="Bushmanova Y."/>
            <person name="van der Wel H."/>
            <person name="Katoh-Kurasawa M."/>
            <person name="Dinh C."/>
            <person name="Coutinho P.M."/>
            <person name="Saito T."/>
            <person name="Elias M."/>
            <person name="Schaap P."/>
            <person name="Kay R.R."/>
            <person name="Henrissat B."/>
            <person name="Eichinger L."/>
            <person name="Rivero F."/>
            <person name="Putnam N.H."/>
            <person name="West C.M."/>
            <person name="Loomis W.F."/>
            <person name="Chisholm R.L."/>
            <person name="Shaulsky G."/>
            <person name="Strassmann J.E."/>
            <person name="Queller D.C."/>
            <person name="Kuspa A."/>
            <person name="Grigoriev I.V."/>
        </authorList>
    </citation>
    <scope>NUCLEOTIDE SEQUENCE [LARGE SCALE GENOMIC DNA]</scope>
    <source>
        <strain evidence="8">QSDP1</strain>
    </source>
</reference>
<proteinExistence type="inferred from homology"/>
<evidence type="ECO:0000313" key="7">
    <source>
        <dbReference type="EMBL" id="EGC35568.1"/>
    </source>
</evidence>
<dbReference type="InParanoid" id="F0ZKC9"/>
<sequence length="242" mass="26569">MNESNNETTYNNTNSGMEFINSNTISGGNISSPISPQMSQTSPTQGGSASSSSSVSSVASQAVAGAVMGFALGNNNISLEPSALSHRVNAITSKIKEFKDTKMEQTRNWRQFLGERQQYTIPAIKDTTSRIKENVVYFQSNYLILFIVFSCYFVITNPFYLLLLGLLLFISVYIHYINPNLTDIQKKIGYGIQAFLSLYFLLYAGSSIFWLIGATCTITLLHAAFHVPNSTDDSTIKFGGGV</sequence>
<evidence type="ECO:0000313" key="8">
    <source>
        <dbReference type="Proteomes" id="UP000001064"/>
    </source>
</evidence>
<dbReference type="OrthoDB" id="63113at2759"/>
<dbReference type="PANTHER" id="PTHR19317:SF0">
    <property type="entry name" value="PRENYLATED RAB ACCEPTOR PROTEIN 1"/>
    <property type="match status" value="1"/>
</dbReference>
<dbReference type="STRING" id="5786.F0ZKC9"/>
<dbReference type="eggNOG" id="KOG3142">
    <property type="taxonomic scope" value="Eukaryota"/>
</dbReference>
<protein>
    <recommendedName>
        <fullName evidence="5">PRA1 family protein</fullName>
    </recommendedName>
</protein>
<comment type="subcellular location">
    <subcellularLocation>
        <location evidence="1 5">Membrane</location>
        <topology evidence="1 5">Multi-pass membrane protein</topology>
    </subcellularLocation>
</comment>
<dbReference type="EMBL" id="GL871055">
    <property type="protein sequence ID" value="EGC35568.1"/>
    <property type="molecule type" value="Genomic_DNA"/>
</dbReference>
<dbReference type="InterPro" id="IPR004895">
    <property type="entry name" value="Prenylated_rab_accept_PRA1"/>
</dbReference>
<dbReference type="Pfam" id="PF03208">
    <property type="entry name" value="PRA1"/>
    <property type="match status" value="1"/>
</dbReference>
<gene>
    <name evidence="7" type="ORF">DICPUDRAFT_33197</name>
</gene>
<evidence type="ECO:0000256" key="6">
    <source>
        <dbReference type="SAM" id="MobiDB-lite"/>
    </source>
</evidence>
<comment type="similarity">
    <text evidence="5">Belongs to the PRA1 family.</text>
</comment>
<feature type="region of interest" description="Disordered" evidence="6">
    <location>
        <begin position="1"/>
        <end position="53"/>
    </location>
</feature>
<dbReference type="PANTHER" id="PTHR19317">
    <property type="entry name" value="PRENYLATED RAB ACCEPTOR 1-RELATED"/>
    <property type="match status" value="1"/>
</dbReference>
<feature type="transmembrane region" description="Helical" evidence="5">
    <location>
        <begin position="198"/>
        <end position="225"/>
    </location>
</feature>
<evidence type="ECO:0000256" key="5">
    <source>
        <dbReference type="RuleBase" id="RU363107"/>
    </source>
</evidence>
<keyword evidence="4 5" id="KW-0472">Membrane</keyword>
<keyword evidence="8" id="KW-1185">Reference proteome</keyword>
<evidence type="ECO:0000256" key="3">
    <source>
        <dbReference type="ARBA" id="ARBA00022989"/>
    </source>
</evidence>
<dbReference type="GeneID" id="10501158"/>